<feature type="disulfide bond" evidence="3">
    <location>
        <begin position="405"/>
        <end position="413"/>
    </location>
</feature>
<evidence type="ECO:0000256" key="2">
    <source>
        <dbReference type="ARBA" id="ARBA00023180"/>
    </source>
</evidence>
<gene>
    <name evidence="4" type="ORF">TAPDE_002840</name>
</gene>
<dbReference type="GO" id="GO:0009277">
    <property type="term" value="C:fungal-type cell wall"/>
    <property type="evidence" value="ECO:0007669"/>
    <property type="project" value="TreeGrafter"/>
</dbReference>
<sequence>MPVLALTAAVSAQQYNSASISGGFAYPSYSFSPLQHLSGIAPFFQSSGYDVDPSVPAGCSVEKATYLSRHSNIYANDNDYEIYIEPLIEKLNVTNATFTGELAFLRNWTNPISEDDIEQVTPSGDVDALALGVTFAARYPQFSNASANTTKIWAATSERSNQTAYSFAQGFARSLRMVPRLVEIYEGKNESADTLTPHSSCPAYSGSAGVKQSNVFLYQYAPSIITRLSQYTNVNLTAYDISAMQRLCGYETVIRNSSNFCGLFTANEWLQFEYANDIQYHYSLGYGSPVSPYLGMPWLNASTALLTDNNTAAQDFYISFTHREEPVFMTTVLGLFNNSAFTGTNDPNATFPLTEINYGRRFVSSAIIPFLGHIGLERMDCRARNTTSSYVRAIVNSAVQPIPGCSGGIGASCPLGEFVSLVGQKQAQYGDFVGACGLTSLSNATDTLNIYNQ</sequence>
<dbReference type="InterPro" id="IPR016274">
    <property type="entry name" value="Histidine_acid_Pase_euk"/>
</dbReference>
<dbReference type="PIRSF" id="PIRSF000894">
    <property type="entry name" value="Acid_phosphatase"/>
    <property type="match status" value="1"/>
</dbReference>
<dbReference type="InterPro" id="IPR000560">
    <property type="entry name" value="His_Pase_clade-2"/>
</dbReference>
<organism evidence="4 5">
    <name type="scientific">Taphrina deformans (strain PYCC 5710 / ATCC 11124 / CBS 356.35 / IMI 108563 / JCM 9778 / NBRC 8474)</name>
    <name type="common">Peach leaf curl fungus</name>
    <name type="synonym">Lalaria deformans</name>
    <dbReference type="NCBI Taxonomy" id="1097556"/>
    <lineage>
        <taxon>Eukaryota</taxon>
        <taxon>Fungi</taxon>
        <taxon>Dikarya</taxon>
        <taxon>Ascomycota</taxon>
        <taxon>Taphrinomycotina</taxon>
        <taxon>Taphrinomycetes</taxon>
        <taxon>Taphrinales</taxon>
        <taxon>Taphrinaceae</taxon>
        <taxon>Taphrina</taxon>
    </lineage>
</organism>
<keyword evidence="3" id="KW-1015">Disulfide bond</keyword>
<proteinExistence type="predicted"/>
<keyword evidence="5" id="KW-1185">Reference proteome</keyword>
<name>R4XH51_TAPDE</name>
<keyword evidence="1" id="KW-0378">Hydrolase</keyword>
<dbReference type="Gene3D" id="3.40.50.1240">
    <property type="entry name" value="Phosphoglycerate mutase-like"/>
    <property type="match status" value="1"/>
</dbReference>
<feature type="disulfide bond" evidence="3">
    <location>
        <begin position="248"/>
        <end position="261"/>
    </location>
</feature>
<dbReference type="eggNOG" id="KOG1382">
    <property type="taxonomic scope" value="Eukaryota"/>
</dbReference>
<dbReference type="SUPFAM" id="SSF53254">
    <property type="entry name" value="Phosphoglycerate mutase-like"/>
    <property type="match status" value="1"/>
</dbReference>
<dbReference type="EMBL" id="CAHR02000096">
    <property type="protein sequence ID" value="CCG82711.1"/>
    <property type="molecule type" value="Genomic_DNA"/>
</dbReference>
<dbReference type="PANTHER" id="PTHR20963:SF12">
    <property type="entry name" value="HISTIDINE ACID PHOSPHATASE"/>
    <property type="match status" value="1"/>
</dbReference>
<evidence type="ECO:0000256" key="3">
    <source>
        <dbReference type="PIRSR" id="PIRSR000894-2"/>
    </source>
</evidence>
<evidence type="ECO:0000256" key="1">
    <source>
        <dbReference type="ARBA" id="ARBA00022801"/>
    </source>
</evidence>
<dbReference type="CDD" id="cd07061">
    <property type="entry name" value="HP_HAP_like"/>
    <property type="match status" value="1"/>
</dbReference>
<dbReference type="STRING" id="1097556.R4XH51"/>
<protein>
    <submittedName>
        <fullName evidence="4">Histidine acid phosphatase</fullName>
    </submittedName>
</protein>
<dbReference type="InterPro" id="IPR029033">
    <property type="entry name" value="His_PPase_superfam"/>
</dbReference>
<dbReference type="GO" id="GO:0003993">
    <property type="term" value="F:acid phosphatase activity"/>
    <property type="evidence" value="ECO:0007669"/>
    <property type="project" value="TreeGrafter"/>
</dbReference>
<accession>R4XH51</accession>
<comment type="caution">
    <text evidence="4">The sequence shown here is derived from an EMBL/GenBank/DDBJ whole genome shotgun (WGS) entry which is preliminary data.</text>
</comment>
<evidence type="ECO:0000313" key="5">
    <source>
        <dbReference type="Proteomes" id="UP000013776"/>
    </source>
</evidence>
<dbReference type="PANTHER" id="PTHR20963">
    <property type="entry name" value="MULTIPLE INOSITOL POLYPHOSPHATE PHOSPHATASE-RELATED"/>
    <property type="match status" value="1"/>
</dbReference>
<dbReference type="OrthoDB" id="6509975at2759"/>
<dbReference type="Pfam" id="PF00328">
    <property type="entry name" value="His_Phos_2"/>
    <property type="match status" value="1"/>
</dbReference>
<feature type="disulfide bond" evidence="3">
    <location>
        <begin position="59"/>
        <end position="381"/>
    </location>
</feature>
<reference evidence="4 5" key="1">
    <citation type="journal article" date="2013" name="MBio">
        <title>Genome sequencing of the plant pathogen Taphrina deformans, the causal agent of peach leaf curl.</title>
        <authorList>
            <person name="Cisse O.H."/>
            <person name="Almeida J.M.G.C.F."/>
            <person name="Fonseca A."/>
            <person name="Kumar A.A."/>
            <person name="Salojaervi J."/>
            <person name="Overmyer K."/>
            <person name="Hauser P.M."/>
            <person name="Pagni M."/>
        </authorList>
    </citation>
    <scope>NUCLEOTIDE SEQUENCE [LARGE SCALE GENOMIC DNA]</scope>
    <source>
        <strain evidence="5">PYCC 5710 / ATCC 11124 / CBS 356.35 / IMI 108563 / JCM 9778 / NBRC 8474</strain>
    </source>
</reference>
<evidence type="ECO:0000313" key="4">
    <source>
        <dbReference type="EMBL" id="CCG82711.1"/>
    </source>
</evidence>
<dbReference type="AlphaFoldDB" id="R4XH51"/>
<keyword evidence="2" id="KW-0325">Glycoprotein</keyword>
<dbReference type="Proteomes" id="UP000013776">
    <property type="component" value="Unassembled WGS sequence"/>
</dbReference>